<keyword evidence="4" id="KW-1133">Transmembrane helix</keyword>
<organism evidence="6 7">
    <name type="scientific">Camellia sinensis</name>
    <name type="common">Tea plant</name>
    <name type="synonym">Thea sinensis</name>
    <dbReference type="NCBI Taxonomy" id="4442"/>
    <lineage>
        <taxon>Eukaryota</taxon>
        <taxon>Viridiplantae</taxon>
        <taxon>Streptophyta</taxon>
        <taxon>Embryophyta</taxon>
        <taxon>Tracheophyta</taxon>
        <taxon>Spermatophyta</taxon>
        <taxon>Magnoliopsida</taxon>
        <taxon>eudicotyledons</taxon>
        <taxon>Gunneridae</taxon>
        <taxon>Pentapetalae</taxon>
        <taxon>asterids</taxon>
        <taxon>Ericales</taxon>
        <taxon>Theaceae</taxon>
        <taxon>Camellia</taxon>
    </lineage>
</organism>
<comment type="catalytic activity">
    <reaction evidence="1">
        <text>Hydrolysis of terminal non-reducing beta-D-galactose residues in beta-D-galactosides.</text>
        <dbReference type="EC" id="3.2.1.23"/>
    </reaction>
</comment>
<evidence type="ECO:0000259" key="5">
    <source>
        <dbReference type="Pfam" id="PF01301"/>
    </source>
</evidence>
<evidence type="ECO:0000256" key="1">
    <source>
        <dbReference type="ARBA" id="ARBA00001412"/>
    </source>
</evidence>
<keyword evidence="4" id="KW-0812">Transmembrane</keyword>
<comment type="caution">
    <text evidence="6">The sequence shown here is derived from an EMBL/GenBank/DDBJ whole genome shotgun (WGS) entry which is preliminary data.</text>
</comment>
<protein>
    <recommendedName>
        <fullName evidence="3">beta-galactosidase</fullName>
        <ecNumber evidence="3">3.2.1.23</ecNumber>
    </recommendedName>
</protein>
<dbReference type="GO" id="GO:0005975">
    <property type="term" value="P:carbohydrate metabolic process"/>
    <property type="evidence" value="ECO:0007669"/>
    <property type="project" value="InterPro"/>
</dbReference>
<keyword evidence="4" id="KW-0472">Membrane</keyword>
<evidence type="ECO:0000256" key="2">
    <source>
        <dbReference type="ARBA" id="ARBA00009809"/>
    </source>
</evidence>
<reference evidence="7" key="1">
    <citation type="journal article" date="2020" name="Nat. Commun.">
        <title>Genome assembly of wild tea tree DASZ reveals pedigree and selection history of tea varieties.</title>
        <authorList>
            <person name="Zhang W."/>
            <person name="Zhang Y."/>
            <person name="Qiu H."/>
            <person name="Guo Y."/>
            <person name="Wan H."/>
            <person name="Zhang X."/>
            <person name="Scossa F."/>
            <person name="Alseekh S."/>
            <person name="Zhang Q."/>
            <person name="Wang P."/>
            <person name="Xu L."/>
            <person name="Schmidt M.H."/>
            <person name="Jia X."/>
            <person name="Li D."/>
            <person name="Zhu A."/>
            <person name="Guo F."/>
            <person name="Chen W."/>
            <person name="Ni D."/>
            <person name="Usadel B."/>
            <person name="Fernie A.R."/>
            <person name="Wen W."/>
        </authorList>
    </citation>
    <scope>NUCLEOTIDE SEQUENCE [LARGE SCALE GENOMIC DNA]</scope>
    <source>
        <strain evidence="7">cv. G240</strain>
    </source>
</reference>
<gene>
    <name evidence="6" type="ORF">HYC85_011338</name>
</gene>
<dbReference type="InterPro" id="IPR017853">
    <property type="entry name" value="GH"/>
</dbReference>
<dbReference type="InterPro" id="IPR031330">
    <property type="entry name" value="Gly_Hdrlase_35_cat"/>
</dbReference>
<dbReference type="EC" id="3.2.1.23" evidence="3"/>
<comment type="similarity">
    <text evidence="2">Belongs to the glycosyl hydrolase 35 family.</text>
</comment>
<keyword evidence="7" id="KW-1185">Reference proteome</keyword>
<dbReference type="Pfam" id="PF01301">
    <property type="entry name" value="Glyco_hydro_35"/>
    <property type="match status" value="1"/>
</dbReference>
<feature type="domain" description="Glycoside hydrolase 35 catalytic" evidence="5">
    <location>
        <begin position="105"/>
        <end position="174"/>
    </location>
</feature>
<sequence>MDGSKQRFEALGEAESGEVRSQLGGLDCSLPPPIKAQLGGSQLETLANSDLPCDFVASSRHFLEVPVVYALLWLLDSAAFKNSGCVLEIASLLSGKLASQLPKLQSLYTEFGGVVPYRPVEDLAFSVTRFIQNNVSLMNYYMYHGGTNFGRTVAGLFIAISYDYDAPIDEYGTVYGPLENPKLTYSSTVKLRARINKISLLSVAVGLPVSPYLLIKVYILGMLMTVMESF</sequence>
<evidence type="ECO:0000313" key="7">
    <source>
        <dbReference type="Proteomes" id="UP000593564"/>
    </source>
</evidence>
<dbReference type="SUPFAM" id="SSF51445">
    <property type="entry name" value="(Trans)glycosidases"/>
    <property type="match status" value="1"/>
</dbReference>
<evidence type="ECO:0000256" key="4">
    <source>
        <dbReference type="SAM" id="Phobius"/>
    </source>
</evidence>
<evidence type="ECO:0000256" key="3">
    <source>
        <dbReference type="ARBA" id="ARBA00012756"/>
    </source>
</evidence>
<dbReference type="Gene3D" id="3.20.20.80">
    <property type="entry name" value="Glycosidases"/>
    <property type="match status" value="1"/>
</dbReference>
<evidence type="ECO:0000313" key="6">
    <source>
        <dbReference type="EMBL" id="KAF5949345.1"/>
    </source>
</evidence>
<dbReference type="AlphaFoldDB" id="A0A7J7H9S8"/>
<dbReference type="GO" id="GO:0004565">
    <property type="term" value="F:beta-galactosidase activity"/>
    <property type="evidence" value="ECO:0007669"/>
    <property type="project" value="UniProtKB-EC"/>
</dbReference>
<dbReference type="InterPro" id="IPR001944">
    <property type="entry name" value="Glycoside_Hdrlase_35"/>
</dbReference>
<proteinExistence type="inferred from homology"/>
<reference evidence="6 7" key="2">
    <citation type="submission" date="2020-07" db="EMBL/GenBank/DDBJ databases">
        <title>Genome assembly of wild tea tree DASZ reveals pedigree and selection history of tea varieties.</title>
        <authorList>
            <person name="Zhang W."/>
        </authorList>
    </citation>
    <scope>NUCLEOTIDE SEQUENCE [LARGE SCALE GENOMIC DNA]</scope>
    <source>
        <strain evidence="7">cv. G240</strain>
        <tissue evidence="6">Leaf</tissue>
    </source>
</reference>
<dbReference type="PANTHER" id="PTHR23421">
    <property type="entry name" value="BETA-GALACTOSIDASE RELATED"/>
    <property type="match status" value="1"/>
</dbReference>
<dbReference type="Proteomes" id="UP000593564">
    <property type="component" value="Unassembled WGS sequence"/>
</dbReference>
<name>A0A7J7H9S8_CAMSI</name>
<dbReference type="EMBL" id="JACBKZ010000005">
    <property type="protein sequence ID" value="KAF5949345.1"/>
    <property type="molecule type" value="Genomic_DNA"/>
</dbReference>
<feature type="transmembrane region" description="Helical" evidence="4">
    <location>
        <begin position="200"/>
        <end position="224"/>
    </location>
</feature>
<accession>A0A7J7H9S8</accession>
<dbReference type="PRINTS" id="PR00742">
    <property type="entry name" value="GLHYDRLASE35"/>
</dbReference>